<keyword evidence="3" id="KW-1185">Reference proteome</keyword>
<dbReference type="Proteomes" id="UP000016536">
    <property type="component" value="Unassembled WGS sequence"/>
</dbReference>
<evidence type="ECO:0000313" key="3">
    <source>
        <dbReference type="Proteomes" id="UP000016536"/>
    </source>
</evidence>
<accession>U1QW38</accession>
<name>U1QW38_9ACTO</name>
<dbReference type="AlphaFoldDB" id="U1QW38"/>
<evidence type="ECO:0000313" key="2">
    <source>
        <dbReference type="EMBL" id="ERH25719.1"/>
    </source>
</evidence>
<protein>
    <submittedName>
        <fullName evidence="2">Uncharacterized protein</fullName>
    </submittedName>
</protein>
<reference evidence="2 3" key="1">
    <citation type="submission" date="2013-08" db="EMBL/GenBank/DDBJ databases">
        <authorList>
            <person name="Weinstock G."/>
            <person name="Sodergren E."/>
            <person name="Wylie T."/>
            <person name="Fulton L."/>
            <person name="Fulton R."/>
            <person name="Fronick C."/>
            <person name="O'Laughlin M."/>
            <person name="Godfrey J."/>
            <person name="Miner T."/>
            <person name="Herter B."/>
            <person name="Appelbaum E."/>
            <person name="Cordes M."/>
            <person name="Lek S."/>
            <person name="Wollam A."/>
            <person name="Pepin K.H."/>
            <person name="Palsikar V.B."/>
            <person name="Mitreva M."/>
            <person name="Wilson R.K."/>
        </authorList>
    </citation>
    <scope>NUCLEOTIDE SEQUENCE [LARGE SCALE GENOMIC DNA]</scope>
    <source>
        <strain evidence="2 3">F0542</strain>
    </source>
</reference>
<sequence length="54" mass="5844">MEVVEEAPDDLGTTREHVNLFFDVAEPTTQLGCNGGAGSQRTAFRGTGQHRPDK</sequence>
<evidence type="ECO:0000256" key="1">
    <source>
        <dbReference type="SAM" id="MobiDB-lite"/>
    </source>
</evidence>
<feature type="region of interest" description="Disordered" evidence="1">
    <location>
        <begin position="32"/>
        <end position="54"/>
    </location>
</feature>
<dbReference type="EMBL" id="AWSE01000011">
    <property type="protein sequence ID" value="ERH25719.1"/>
    <property type="molecule type" value="Genomic_DNA"/>
</dbReference>
<comment type="caution">
    <text evidence="2">The sequence shown here is derived from an EMBL/GenBank/DDBJ whole genome shotgun (WGS) entry which is preliminary data.</text>
</comment>
<dbReference type="HOGENOM" id="CLU_3039589_0_0_11"/>
<organism evidence="2 3">
    <name type="scientific">Actinomyces johnsonii F0542</name>
    <dbReference type="NCBI Taxonomy" id="1321818"/>
    <lineage>
        <taxon>Bacteria</taxon>
        <taxon>Bacillati</taxon>
        <taxon>Actinomycetota</taxon>
        <taxon>Actinomycetes</taxon>
        <taxon>Actinomycetales</taxon>
        <taxon>Actinomycetaceae</taxon>
        <taxon>Actinomyces</taxon>
    </lineage>
</organism>
<proteinExistence type="predicted"/>
<gene>
    <name evidence="2" type="ORF">HMPREF1979_00164</name>
</gene>